<reference evidence="2" key="2">
    <citation type="submission" date="2022-01" db="EMBL/GenBank/DDBJ databases">
        <authorList>
            <person name="Yamashiro T."/>
            <person name="Shiraishi A."/>
            <person name="Satake H."/>
            <person name="Nakayama K."/>
        </authorList>
    </citation>
    <scope>NUCLEOTIDE SEQUENCE</scope>
</reference>
<name>A0ABQ5FDA2_9ASTR</name>
<feature type="region of interest" description="Disordered" evidence="1">
    <location>
        <begin position="32"/>
        <end position="56"/>
    </location>
</feature>
<feature type="compositionally biased region" description="Polar residues" evidence="1">
    <location>
        <begin position="120"/>
        <end position="130"/>
    </location>
</feature>
<evidence type="ECO:0000313" key="2">
    <source>
        <dbReference type="EMBL" id="GJT61256.1"/>
    </source>
</evidence>
<comment type="caution">
    <text evidence="2">The sequence shown here is derived from an EMBL/GenBank/DDBJ whole genome shotgun (WGS) entry which is preliminary data.</text>
</comment>
<dbReference type="Proteomes" id="UP001151760">
    <property type="component" value="Unassembled WGS sequence"/>
</dbReference>
<feature type="region of interest" description="Disordered" evidence="1">
    <location>
        <begin position="115"/>
        <end position="155"/>
    </location>
</feature>
<feature type="compositionally biased region" description="Pro residues" evidence="1">
    <location>
        <begin position="140"/>
        <end position="155"/>
    </location>
</feature>
<accession>A0ABQ5FDA2</accession>
<evidence type="ECO:0000256" key="1">
    <source>
        <dbReference type="SAM" id="MobiDB-lite"/>
    </source>
</evidence>
<dbReference type="EMBL" id="BQNB010017272">
    <property type="protein sequence ID" value="GJT61256.1"/>
    <property type="molecule type" value="Genomic_DNA"/>
</dbReference>
<evidence type="ECO:0000313" key="3">
    <source>
        <dbReference type="Proteomes" id="UP001151760"/>
    </source>
</evidence>
<keyword evidence="3" id="KW-1185">Reference proteome</keyword>
<organism evidence="2 3">
    <name type="scientific">Tanacetum coccineum</name>
    <dbReference type="NCBI Taxonomy" id="301880"/>
    <lineage>
        <taxon>Eukaryota</taxon>
        <taxon>Viridiplantae</taxon>
        <taxon>Streptophyta</taxon>
        <taxon>Embryophyta</taxon>
        <taxon>Tracheophyta</taxon>
        <taxon>Spermatophyta</taxon>
        <taxon>Magnoliopsida</taxon>
        <taxon>eudicotyledons</taxon>
        <taxon>Gunneridae</taxon>
        <taxon>Pentapetalae</taxon>
        <taxon>asterids</taxon>
        <taxon>campanulids</taxon>
        <taxon>Asterales</taxon>
        <taxon>Asteraceae</taxon>
        <taxon>Asteroideae</taxon>
        <taxon>Anthemideae</taxon>
        <taxon>Anthemidinae</taxon>
        <taxon>Tanacetum</taxon>
    </lineage>
</organism>
<reference evidence="2" key="1">
    <citation type="journal article" date="2022" name="Int. J. Mol. Sci.">
        <title>Draft Genome of Tanacetum Coccineum: Genomic Comparison of Closely Related Tanacetum-Family Plants.</title>
        <authorList>
            <person name="Yamashiro T."/>
            <person name="Shiraishi A."/>
            <person name="Nakayama K."/>
            <person name="Satake H."/>
        </authorList>
    </citation>
    <scope>NUCLEOTIDE SEQUENCE</scope>
</reference>
<protein>
    <submittedName>
        <fullName evidence="2">Uncharacterized protein</fullName>
    </submittedName>
</protein>
<sequence>MKHEGADKELSDKGSPRVIVYGYDGLSLQPVAPPSPEYVPGLEHPSSPDYMPGPEHPPSLVKVPYVPELEYPEYLVPSDAEARLEDQPLPVDIILSFDLVPSARDIEAFETDEFVPTPRSPQTKVPFSQTRLRRARKTIPSPPLPPPPPPSSLHLLPPVPTSLPLPLSPLLPLPASLSIPPPVDRREDIHDAELPPRKRLCLTTPTLRYEVEESSTAAPRPTRGHRADYVFIGTMDAKIRRYRAEKVDYGIKDVWVYLAEAVEEVASTTLEEVNARVTELVARVDVLIKDRQFHHETALLLDQEALASRKAWTHSVGLSSGQVSVALGQIQALQARDQTHADDPEGASSSV</sequence>
<proteinExistence type="predicted"/>
<gene>
    <name evidence="2" type="ORF">Tco_1004789</name>
</gene>